<keyword evidence="3" id="KW-1185">Reference proteome</keyword>
<reference evidence="2" key="2">
    <citation type="submission" date="2022-03" db="EMBL/GenBank/DDBJ databases">
        <title>Draft title - Genomic analysis of global carrot germplasm unveils the trajectory of domestication and the origin of high carotenoid orange carrot.</title>
        <authorList>
            <person name="Iorizzo M."/>
            <person name="Ellison S."/>
            <person name="Senalik D."/>
            <person name="Macko-Podgorni A."/>
            <person name="Grzebelus D."/>
            <person name="Bostan H."/>
            <person name="Rolling W."/>
            <person name="Curaba J."/>
            <person name="Simon P."/>
        </authorList>
    </citation>
    <scope>NUCLEOTIDE SEQUENCE</scope>
    <source>
        <tissue evidence="2">Leaf</tissue>
    </source>
</reference>
<protein>
    <recommendedName>
        <fullName evidence="4">START domain-containing protein</fullName>
    </recommendedName>
</protein>
<dbReference type="SUPFAM" id="SSF55961">
    <property type="entry name" value="Bet v1-like"/>
    <property type="match status" value="1"/>
</dbReference>
<evidence type="ECO:0000256" key="1">
    <source>
        <dbReference type="SAM" id="MobiDB-lite"/>
    </source>
</evidence>
<dbReference type="AlphaFoldDB" id="A0AAF0X051"/>
<evidence type="ECO:0008006" key="4">
    <source>
        <dbReference type="Google" id="ProtNLM"/>
    </source>
</evidence>
<feature type="region of interest" description="Disordered" evidence="1">
    <location>
        <begin position="552"/>
        <end position="571"/>
    </location>
</feature>
<evidence type="ECO:0000313" key="3">
    <source>
        <dbReference type="Proteomes" id="UP000077755"/>
    </source>
</evidence>
<dbReference type="Proteomes" id="UP000077755">
    <property type="component" value="Chromosome 4"/>
</dbReference>
<dbReference type="EMBL" id="CP093346">
    <property type="protein sequence ID" value="WOG98246.1"/>
    <property type="molecule type" value="Genomic_DNA"/>
</dbReference>
<sequence length="591" mass="66054">MGGKHNIAQYRERLDKALASDDLTDKERLKALVKNQIISSSSSGLGAYIDDVVDRRTKEVSNFLDMLRSASVGNDQAKRSGTRDDWKVKQDTEEYRVMYREGPEGSPYHTLLVEGYIDGPLDICLCISMESNLYKKWWPQSIFPPFKLVTTECVQKVGISEQISFVRMKIPWPLSAREALVHYFVLEYFQDDIVIVLLTSISDLESINVSTHGFSRDGLPDSEAVRVDIVGGFALQKVSDGRSYFRTIVNMDVKVDFVPPAFINFISRQLIGSGFRLYQKEVASVSKGDEDFAKALKDPLYAKIREALYSEKSVEEVLEPIELKCDTHVPPADHDVITFQADGREMDNEVLPNGHITKFSPDTPVIVDNKVNGEIQEIEEEEIAHSRSIEGESKETYTSLSSQVVEECFNKKKKKVVISSEVDQALGILEKAISIFREYGRTPETRFLPATFGGKLLNLENTGRELKLAEDNQGCPSDGDCGVTISHKANSFRSNGTRVITSPSAKVANQDMTAPISVERDIKNLAEAPQKTVSGPSVDQTIEAAVLEKVSDGETTTHAKTNGISENTLTRKKSKKRRQCCWYFMSGQQMV</sequence>
<reference evidence="2" key="1">
    <citation type="journal article" date="2016" name="Nat. Genet.">
        <title>A high-quality carrot genome assembly provides new insights into carotenoid accumulation and asterid genome evolution.</title>
        <authorList>
            <person name="Iorizzo M."/>
            <person name="Ellison S."/>
            <person name="Senalik D."/>
            <person name="Zeng P."/>
            <person name="Satapoomin P."/>
            <person name="Huang J."/>
            <person name="Bowman M."/>
            <person name="Iovene M."/>
            <person name="Sanseverino W."/>
            <person name="Cavagnaro P."/>
            <person name="Yildiz M."/>
            <person name="Macko-Podgorni A."/>
            <person name="Moranska E."/>
            <person name="Grzebelus E."/>
            <person name="Grzebelus D."/>
            <person name="Ashrafi H."/>
            <person name="Zheng Z."/>
            <person name="Cheng S."/>
            <person name="Spooner D."/>
            <person name="Van Deynze A."/>
            <person name="Simon P."/>
        </authorList>
    </citation>
    <scope>NUCLEOTIDE SEQUENCE</scope>
    <source>
        <tissue evidence="2">Leaf</tissue>
    </source>
</reference>
<dbReference type="KEGG" id="dcr:108218923"/>
<organism evidence="2 3">
    <name type="scientific">Daucus carota subsp. sativus</name>
    <name type="common">Carrot</name>
    <dbReference type="NCBI Taxonomy" id="79200"/>
    <lineage>
        <taxon>Eukaryota</taxon>
        <taxon>Viridiplantae</taxon>
        <taxon>Streptophyta</taxon>
        <taxon>Embryophyta</taxon>
        <taxon>Tracheophyta</taxon>
        <taxon>Spermatophyta</taxon>
        <taxon>Magnoliopsida</taxon>
        <taxon>eudicotyledons</taxon>
        <taxon>Gunneridae</taxon>
        <taxon>Pentapetalae</taxon>
        <taxon>asterids</taxon>
        <taxon>campanulids</taxon>
        <taxon>Apiales</taxon>
        <taxon>Apiaceae</taxon>
        <taxon>Apioideae</taxon>
        <taxon>Scandiceae</taxon>
        <taxon>Daucinae</taxon>
        <taxon>Daucus</taxon>
        <taxon>Daucus sect. Daucus</taxon>
    </lineage>
</organism>
<dbReference type="InterPro" id="IPR023393">
    <property type="entry name" value="START-like_dom_sf"/>
</dbReference>
<dbReference type="Gene3D" id="3.30.530.20">
    <property type="match status" value="1"/>
</dbReference>
<dbReference type="PANTHER" id="PTHR34560">
    <property type="entry name" value="POLYKETIDE CYCLASE/DEHYDRASE/LIPID TRANSPORT SUPERFAMILY PROTEIN"/>
    <property type="match status" value="1"/>
</dbReference>
<evidence type="ECO:0000313" key="2">
    <source>
        <dbReference type="EMBL" id="WOG98246.1"/>
    </source>
</evidence>
<feature type="compositionally biased region" description="Polar residues" evidence="1">
    <location>
        <begin position="558"/>
        <end position="568"/>
    </location>
</feature>
<name>A0AAF0X051_DAUCS</name>
<gene>
    <name evidence="2" type="ORF">DCAR_0417587</name>
</gene>
<accession>A0AAF0X051</accession>
<dbReference type="PANTHER" id="PTHR34560:SF1">
    <property type="entry name" value="START DOMAIN-CONTAINING PROTEIN"/>
    <property type="match status" value="1"/>
</dbReference>
<proteinExistence type="predicted"/>